<evidence type="ECO:0000256" key="9">
    <source>
        <dbReference type="SAM" id="MobiDB-lite"/>
    </source>
</evidence>
<dbReference type="PANTHER" id="PTHR47968">
    <property type="entry name" value="CENTROMERE PROTEIN E"/>
    <property type="match status" value="1"/>
</dbReference>
<accession>A0ABR4N3G2</accession>
<dbReference type="InterPro" id="IPR001752">
    <property type="entry name" value="Kinesin_motor_dom"/>
</dbReference>
<dbReference type="EMBL" id="JADGIZ020000038">
    <property type="protein sequence ID" value="KAL2914024.1"/>
    <property type="molecule type" value="Genomic_DNA"/>
</dbReference>
<dbReference type="Pfam" id="PF00225">
    <property type="entry name" value="Kinesin"/>
    <property type="match status" value="1"/>
</dbReference>
<evidence type="ECO:0000256" key="1">
    <source>
        <dbReference type="ARBA" id="ARBA00022701"/>
    </source>
</evidence>
<feature type="transmembrane region" description="Helical" evidence="10">
    <location>
        <begin position="861"/>
        <end position="889"/>
    </location>
</feature>
<dbReference type="SMART" id="SM00129">
    <property type="entry name" value="KISc"/>
    <property type="match status" value="1"/>
</dbReference>
<feature type="coiled-coil region" evidence="8">
    <location>
        <begin position="635"/>
        <end position="662"/>
    </location>
</feature>
<evidence type="ECO:0000256" key="5">
    <source>
        <dbReference type="ARBA" id="ARBA00023175"/>
    </source>
</evidence>
<evidence type="ECO:0000256" key="2">
    <source>
        <dbReference type="ARBA" id="ARBA00022741"/>
    </source>
</evidence>
<evidence type="ECO:0000259" key="11">
    <source>
        <dbReference type="PROSITE" id="PS50067"/>
    </source>
</evidence>
<dbReference type="InterPro" id="IPR056524">
    <property type="entry name" value="KIF6/9_C"/>
</dbReference>
<dbReference type="SUPFAM" id="SSF52540">
    <property type="entry name" value="P-loop containing nucleoside triphosphate hydrolases"/>
    <property type="match status" value="1"/>
</dbReference>
<proteinExistence type="inferred from homology"/>
<evidence type="ECO:0000256" key="10">
    <source>
        <dbReference type="SAM" id="Phobius"/>
    </source>
</evidence>
<keyword evidence="10" id="KW-0472">Membrane</keyword>
<keyword evidence="10" id="KW-1133">Transmembrane helix</keyword>
<sequence length="990" mass="110667">MSAKSKHVRVVIRTRPTSAFAQDVISFGVDKKSLHIHIPKNAEWGFINNQQENWDFKFDNILHNASQEVVYDECGSSIVRSLLDGYNGTVMAYGQTGAGKTFTMTGATENYKHRGLIPRAISHVFHEIAERPTLAFTVRISYLEVYNEQMVDLLATLSDGERSDALTVVEEKTGSTYVKGLTVQIANNEEEALNLLFEGETNRSISEHQLNKNSTRYGGFRVDTSHCIFTIYVESRSRVESSEKVMISKLNLVDLAGSERLSKTETKGKSLKEAMYINRSLTYLEQVIIALSDKKREHIPFRQSKMTHVLRDALGGNCNTLMIANIWGEQEHIEETISTLRFATRMMCVSTSPEINVQYDPIALIKKYEKEIKELKQELSMHDTLSNRSHVQYEPYTEAQKHELAKSVRGFIDNEAEEIEIVSLRQIREVLTIFRLMYKNLESEMEDAMQRAQKASNTNRESPGEHHSESLGATRKQTAYDPDREDGVGDVESAGFGVGLAPLGVRAQQLQQSGMRGGGAAMRMGTQQAKGNRKMGRISAADHDDDDFAHEVSPSHQLPRAGDMTPLRESELTFTIKYESGIIIDTTQGMLGGLGAPKERRHGGAPLSRAEEFETFKRGKGAEMNRILTDNKLVLKEKRRLAKELAETVNQIKITMDDYKSRLEQNKRANAGRESEIIISEEEYAMISSIKRLKEQYREKFDQLRATRADVEYCTKLTDQCRQKLMAEFEQWYESIYGAQMTDASNGGGGAGAGAGAGGDGMAMGVGGIDDALDIGEKFDRLQMERMSQEDPDSLPYYNAKKNTERRNQKPNQPMYEFLGAVTARSALVEGVPNQVSTLSACLGLLFMQGVAWYTGEDVELYALVLIKFSAAWLLSGFVFGGLVAAVSLMRFQPDWNPRTRAWPSGPRLPAVFLSLREIVSALASLFVPLSDASYNIIVYGVGIERFALSILLLFGLLTASYWYIDTKQMFTAAAGAGGAPLRKKDKKKQ</sequence>
<keyword evidence="13" id="KW-1185">Reference proteome</keyword>
<dbReference type="Pfam" id="PF23735">
    <property type="entry name" value="KIF9"/>
    <property type="match status" value="1"/>
</dbReference>
<evidence type="ECO:0000313" key="13">
    <source>
        <dbReference type="Proteomes" id="UP001527925"/>
    </source>
</evidence>
<feature type="region of interest" description="Disordered" evidence="9">
    <location>
        <begin position="447"/>
        <end position="493"/>
    </location>
</feature>
<feature type="binding site" evidence="6">
    <location>
        <begin position="94"/>
        <end position="101"/>
    </location>
    <ligand>
        <name>ATP</name>
        <dbReference type="ChEBI" id="CHEBI:30616"/>
    </ligand>
</feature>
<keyword evidence="5 6" id="KW-0505">Motor protein</keyword>
<evidence type="ECO:0000256" key="6">
    <source>
        <dbReference type="PROSITE-ProRule" id="PRU00283"/>
    </source>
</evidence>
<dbReference type="PROSITE" id="PS00411">
    <property type="entry name" value="KINESIN_MOTOR_1"/>
    <property type="match status" value="1"/>
</dbReference>
<reference evidence="12 13" key="1">
    <citation type="submission" date="2023-09" db="EMBL/GenBank/DDBJ databases">
        <title>Pangenome analysis of Batrachochytrium dendrobatidis and related Chytrids.</title>
        <authorList>
            <person name="Yacoub M.N."/>
            <person name="Stajich J.E."/>
            <person name="James T.Y."/>
        </authorList>
    </citation>
    <scope>NUCLEOTIDE SEQUENCE [LARGE SCALE GENOMIC DNA]</scope>
    <source>
        <strain evidence="12 13">JEL0888</strain>
    </source>
</reference>
<dbReference type="InterPro" id="IPR019821">
    <property type="entry name" value="Kinesin_motor_CS"/>
</dbReference>
<evidence type="ECO:0000256" key="4">
    <source>
        <dbReference type="ARBA" id="ARBA00023054"/>
    </source>
</evidence>
<keyword evidence="1 7" id="KW-0493">Microtubule</keyword>
<dbReference type="PANTHER" id="PTHR47968:SF36">
    <property type="entry name" value="KINESIN HEAVY CHAIN ISOFORM X1"/>
    <property type="match status" value="1"/>
</dbReference>
<dbReference type="PRINTS" id="PR00380">
    <property type="entry name" value="KINESINHEAVY"/>
</dbReference>
<gene>
    <name evidence="12" type="ORF">HK105_206469</name>
</gene>
<feature type="transmembrane region" description="Helical" evidence="10">
    <location>
        <begin position="909"/>
        <end position="927"/>
    </location>
</feature>
<keyword evidence="3 6" id="KW-0067">ATP-binding</keyword>
<protein>
    <recommendedName>
        <fullName evidence="7">Kinesin-like protein</fullName>
    </recommendedName>
</protein>
<dbReference type="InterPro" id="IPR036961">
    <property type="entry name" value="Kinesin_motor_dom_sf"/>
</dbReference>
<feature type="region of interest" description="Disordered" evidence="9">
    <location>
        <begin position="787"/>
        <end position="810"/>
    </location>
</feature>
<dbReference type="Proteomes" id="UP001527925">
    <property type="component" value="Unassembled WGS sequence"/>
</dbReference>
<keyword evidence="4 8" id="KW-0175">Coiled coil</keyword>
<dbReference type="Gene3D" id="3.40.850.10">
    <property type="entry name" value="Kinesin motor domain"/>
    <property type="match status" value="1"/>
</dbReference>
<feature type="domain" description="Kinesin motor" evidence="11">
    <location>
        <begin position="7"/>
        <end position="349"/>
    </location>
</feature>
<dbReference type="PROSITE" id="PS50067">
    <property type="entry name" value="KINESIN_MOTOR_2"/>
    <property type="match status" value="1"/>
</dbReference>
<evidence type="ECO:0000313" key="12">
    <source>
        <dbReference type="EMBL" id="KAL2914024.1"/>
    </source>
</evidence>
<evidence type="ECO:0000256" key="8">
    <source>
        <dbReference type="SAM" id="Coils"/>
    </source>
</evidence>
<keyword evidence="10" id="KW-0812">Transmembrane</keyword>
<comment type="similarity">
    <text evidence="6 7">Belongs to the TRAFAC class myosin-kinesin ATPase superfamily. Kinesin family.</text>
</comment>
<evidence type="ECO:0000256" key="7">
    <source>
        <dbReference type="RuleBase" id="RU000394"/>
    </source>
</evidence>
<dbReference type="InterPro" id="IPR027640">
    <property type="entry name" value="Kinesin-like_fam"/>
</dbReference>
<feature type="transmembrane region" description="Helical" evidence="10">
    <location>
        <begin position="947"/>
        <end position="965"/>
    </location>
</feature>
<organism evidence="12 13">
    <name type="scientific">Polyrhizophydium stewartii</name>
    <dbReference type="NCBI Taxonomy" id="2732419"/>
    <lineage>
        <taxon>Eukaryota</taxon>
        <taxon>Fungi</taxon>
        <taxon>Fungi incertae sedis</taxon>
        <taxon>Chytridiomycota</taxon>
        <taxon>Chytridiomycota incertae sedis</taxon>
        <taxon>Chytridiomycetes</taxon>
        <taxon>Rhizophydiales</taxon>
        <taxon>Rhizophydiales incertae sedis</taxon>
        <taxon>Polyrhizophydium</taxon>
    </lineage>
</organism>
<evidence type="ECO:0000256" key="3">
    <source>
        <dbReference type="ARBA" id="ARBA00022840"/>
    </source>
</evidence>
<comment type="caution">
    <text evidence="12">The sequence shown here is derived from an EMBL/GenBank/DDBJ whole genome shotgun (WGS) entry which is preliminary data.</text>
</comment>
<name>A0ABR4N3G2_9FUNG</name>
<keyword evidence="2 6" id="KW-0547">Nucleotide-binding</keyword>
<dbReference type="InterPro" id="IPR027417">
    <property type="entry name" value="P-loop_NTPase"/>
</dbReference>